<organism evidence="14">
    <name type="scientific">Rhipicephalus pulchellus</name>
    <name type="common">Yellow backed tick</name>
    <name type="synonym">Dermacentor pulchellus</name>
    <dbReference type="NCBI Taxonomy" id="72859"/>
    <lineage>
        <taxon>Eukaryota</taxon>
        <taxon>Metazoa</taxon>
        <taxon>Ecdysozoa</taxon>
        <taxon>Arthropoda</taxon>
        <taxon>Chelicerata</taxon>
        <taxon>Arachnida</taxon>
        <taxon>Acari</taxon>
        <taxon>Parasitiformes</taxon>
        <taxon>Ixodida</taxon>
        <taxon>Ixodoidea</taxon>
        <taxon>Ixodidae</taxon>
        <taxon>Rhipicephalinae</taxon>
        <taxon>Rhipicephalus</taxon>
        <taxon>Rhipicephalus</taxon>
    </lineage>
</organism>
<dbReference type="GO" id="GO:0001228">
    <property type="term" value="F:DNA-binding transcription activator activity, RNA polymerase II-specific"/>
    <property type="evidence" value="ECO:0007669"/>
    <property type="project" value="TreeGrafter"/>
</dbReference>
<sequence length="730" mass="82504">RQHAQSDARFKGDFLDRSVGHSCKEPLRRIVSVTMSANSAETLQGTNVSDKNERISRGSVGVPAKEPGTMVMEIVDIKVEPSSPTTMLPSVTESVDIEVEPSSPTTMLCPVTESVDIKEESSIVAPMLHLVMESVDIKEEPSSPTSTLRLVMESVDIKVEPSSPIATLPPVMESVDIKVEPSSPKTMLPPVMESIDIKLKPSSPVTMPPSECLGRSDKELFESAALRPCSVVSTRLASSIVMSRGETIMNSNPRTLGATVASVTQGSESTSTNESHECLEQSQDEDAPTCPICKRSFTEYRSLKTHMLLHSQRRWIPCSTCGKMVRATLLSRHQRIHQPKEFPCCQCSAIFGNKGALQSHMLVHSNERPCKCEICGKGFKKTSTLNMHYRIHKDTMFKCELCPSAFCRKASLMKHKELHAKGVDMHHCHECGKMFRNKRNLRTHLQWHTTEMPHACHLCPAKFTKRYHMELHILRHKGEKPYKCSICTETFMRPYDRRVHVRRVHSDVKHKDPPEMGVTPQTVHSDVKHKDPPDMGVTPQTSSTETSRDTVIVDNEPRISDGALGEAPKKNASRMSSYHECDLCGRRFRTKENLQQHKTSHTGEKPYACSTCGQLFSQKYTLVRHHRIHTKELPYVCELCPSKFHQKPSLERHIQQHASGVEFHHCLKCHMFFKSRITLEKHQGWHNSGKPYPCQLCPRSFTRKRALDYHVLTHVPPHLREKPHVCPVCN</sequence>
<feature type="domain" description="C2H2-type" evidence="13">
    <location>
        <begin position="288"/>
        <end position="315"/>
    </location>
</feature>
<feature type="domain" description="C2H2-type" evidence="13">
    <location>
        <begin position="342"/>
        <end position="369"/>
    </location>
</feature>
<dbReference type="PANTHER" id="PTHR24393:SF15">
    <property type="entry name" value="IP01243P-RELATED"/>
    <property type="match status" value="1"/>
</dbReference>
<proteinExistence type="evidence at transcript level"/>
<feature type="domain" description="C2H2-type" evidence="13">
    <location>
        <begin position="635"/>
        <end position="662"/>
    </location>
</feature>
<feature type="domain" description="C2H2-type" evidence="13">
    <location>
        <begin position="579"/>
        <end position="606"/>
    </location>
</feature>
<dbReference type="InterPro" id="IPR036236">
    <property type="entry name" value="Znf_C2H2_sf"/>
</dbReference>
<dbReference type="SMART" id="SM00355">
    <property type="entry name" value="ZnF_C2H2"/>
    <property type="match status" value="13"/>
</dbReference>
<keyword evidence="9" id="KW-0804">Transcription</keyword>
<evidence type="ECO:0000256" key="6">
    <source>
        <dbReference type="ARBA" id="ARBA00022833"/>
    </source>
</evidence>
<feature type="domain" description="C2H2-type" evidence="13">
    <location>
        <begin position="482"/>
        <end position="510"/>
    </location>
</feature>
<evidence type="ECO:0000256" key="10">
    <source>
        <dbReference type="ARBA" id="ARBA00023242"/>
    </source>
</evidence>
<dbReference type="EMBL" id="GACK01003727">
    <property type="protein sequence ID" value="JAA61307.1"/>
    <property type="molecule type" value="mRNA"/>
</dbReference>
<dbReference type="Pfam" id="PF00096">
    <property type="entry name" value="zf-C2H2"/>
    <property type="match status" value="6"/>
</dbReference>
<dbReference type="PROSITE" id="PS50157">
    <property type="entry name" value="ZINC_FINGER_C2H2_2"/>
    <property type="match status" value="12"/>
</dbReference>
<dbReference type="GO" id="GO:0000978">
    <property type="term" value="F:RNA polymerase II cis-regulatory region sequence-specific DNA binding"/>
    <property type="evidence" value="ECO:0007669"/>
    <property type="project" value="TreeGrafter"/>
</dbReference>
<feature type="region of interest" description="Disordered" evidence="12">
    <location>
        <begin position="506"/>
        <end position="548"/>
    </location>
</feature>
<evidence type="ECO:0000256" key="2">
    <source>
        <dbReference type="ARBA" id="ARBA00006991"/>
    </source>
</evidence>
<feature type="non-terminal residue" evidence="14">
    <location>
        <position position="1"/>
    </location>
</feature>
<dbReference type="Gene3D" id="3.30.160.60">
    <property type="entry name" value="Classic Zinc Finger"/>
    <property type="match status" value="10"/>
</dbReference>
<evidence type="ECO:0000313" key="14">
    <source>
        <dbReference type="EMBL" id="JAA61307.1"/>
    </source>
</evidence>
<feature type="domain" description="C2H2-type" evidence="13">
    <location>
        <begin position="607"/>
        <end position="634"/>
    </location>
</feature>
<feature type="domain" description="C2H2-type" evidence="13">
    <location>
        <begin position="454"/>
        <end position="481"/>
    </location>
</feature>
<keyword evidence="5 11" id="KW-0863">Zinc-finger</keyword>
<keyword evidence="7" id="KW-0805">Transcription regulation</keyword>
<keyword evidence="6" id="KW-0862">Zinc</keyword>
<evidence type="ECO:0000256" key="3">
    <source>
        <dbReference type="ARBA" id="ARBA00022723"/>
    </source>
</evidence>
<keyword evidence="4" id="KW-0677">Repeat</keyword>
<dbReference type="Pfam" id="PF13894">
    <property type="entry name" value="zf-C2H2_4"/>
    <property type="match status" value="1"/>
</dbReference>
<evidence type="ECO:0000256" key="7">
    <source>
        <dbReference type="ARBA" id="ARBA00023015"/>
    </source>
</evidence>
<feature type="domain" description="C2H2-type" evidence="13">
    <location>
        <begin position="426"/>
        <end position="453"/>
    </location>
</feature>
<evidence type="ECO:0000256" key="9">
    <source>
        <dbReference type="ARBA" id="ARBA00023163"/>
    </source>
</evidence>
<accession>L7MBS1</accession>
<keyword evidence="8" id="KW-0238">DNA-binding</keyword>
<reference evidence="14" key="1">
    <citation type="submission" date="2012-11" db="EMBL/GenBank/DDBJ databases">
        <authorList>
            <person name="Lucero-Rivera Y.E."/>
            <person name="Tovar-Ramirez D."/>
        </authorList>
    </citation>
    <scope>NUCLEOTIDE SEQUENCE</scope>
    <source>
        <tissue evidence="14">Salivary gland</tissue>
    </source>
</reference>
<dbReference type="PANTHER" id="PTHR24393">
    <property type="entry name" value="ZINC FINGER PROTEIN"/>
    <property type="match status" value="1"/>
</dbReference>
<dbReference type="SUPFAM" id="SSF57667">
    <property type="entry name" value="beta-beta-alpha zinc fingers"/>
    <property type="match status" value="7"/>
</dbReference>
<dbReference type="InterPro" id="IPR013087">
    <property type="entry name" value="Znf_C2H2_type"/>
</dbReference>
<name>L7MBS1_RHIPC</name>
<evidence type="ECO:0000256" key="1">
    <source>
        <dbReference type="ARBA" id="ARBA00004123"/>
    </source>
</evidence>
<dbReference type="AlphaFoldDB" id="L7MBS1"/>
<comment type="similarity">
    <text evidence="2">Belongs to the krueppel C2H2-type zinc-finger protein family.</text>
</comment>
<feature type="domain" description="C2H2-type" evidence="13">
    <location>
        <begin position="664"/>
        <end position="691"/>
    </location>
</feature>
<protein>
    <recommendedName>
        <fullName evidence="13">C2H2-type domain-containing protein</fullName>
    </recommendedName>
</protein>
<keyword evidence="10" id="KW-0539">Nucleus</keyword>
<evidence type="ECO:0000256" key="8">
    <source>
        <dbReference type="ARBA" id="ARBA00023125"/>
    </source>
</evidence>
<feature type="domain" description="C2H2-type" evidence="13">
    <location>
        <begin position="397"/>
        <end position="420"/>
    </location>
</feature>
<comment type="subcellular location">
    <subcellularLocation>
        <location evidence="1">Nucleus</location>
    </subcellularLocation>
</comment>
<dbReference type="PROSITE" id="PS00028">
    <property type="entry name" value="ZINC_FINGER_C2H2_1"/>
    <property type="match status" value="12"/>
</dbReference>
<evidence type="ECO:0000256" key="5">
    <source>
        <dbReference type="ARBA" id="ARBA00022771"/>
    </source>
</evidence>
<keyword evidence="3" id="KW-0479">Metal-binding</keyword>
<evidence type="ECO:0000256" key="4">
    <source>
        <dbReference type="ARBA" id="ARBA00022737"/>
    </source>
</evidence>
<feature type="domain" description="C2H2-type" evidence="13">
    <location>
        <begin position="370"/>
        <end position="392"/>
    </location>
</feature>
<dbReference type="GO" id="GO:0005634">
    <property type="term" value="C:nucleus"/>
    <property type="evidence" value="ECO:0007669"/>
    <property type="project" value="TreeGrafter"/>
</dbReference>
<evidence type="ECO:0000256" key="12">
    <source>
        <dbReference type="SAM" id="MobiDB-lite"/>
    </source>
</evidence>
<feature type="domain" description="C2H2-type" evidence="13">
    <location>
        <begin position="692"/>
        <end position="723"/>
    </location>
</feature>
<feature type="non-terminal residue" evidence="14">
    <location>
        <position position="730"/>
    </location>
</feature>
<dbReference type="FunFam" id="3.30.160.60:FF:000295">
    <property type="entry name" value="zinc finger protein 19"/>
    <property type="match status" value="1"/>
</dbReference>
<evidence type="ECO:0000256" key="11">
    <source>
        <dbReference type="PROSITE-ProRule" id="PRU00042"/>
    </source>
</evidence>
<evidence type="ECO:0000259" key="13">
    <source>
        <dbReference type="PROSITE" id="PS50157"/>
    </source>
</evidence>
<dbReference type="GO" id="GO:0008270">
    <property type="term" value="F:zinc ion binding"/>
    <property type="evidence" value="ECO:0007669"/>
    <property type="project" value="UniProtKB-KW"/>
</dbReference>
<dbReference type="FunFam" id="3.30.160.60:FF:000100">
    <property type="entry name" value="Zinc finger 45-like"/>
    <property type="match status" value="2"/>
</dbReference>
<reference evidence="14" key="2">
    <citation type="journal article" date="2015" name="J. Proteomics">
        <title>Sexual differences in the sialomes of the zebra tick, Rhipicephalus pulchellus.</title>
        <authorList>
            <person name="Tan A.W."/>
            <person name="Francischetti I.M."/>
            <person name="Slovak M."/>
            <person name="Kini R.M."/>
            <person name="Ribeiro J.M."/>
        </authorList>
    </citation>
    <scope>NUCLEOTIDE SEQUENCE</scope>
    <source>
        <tissue evidence="14">Salivary gland</tissue>
    </source>
</reference>